<keyword evidence="1" id="KW-0472">Membrane</keyword>
<accession>A0A368KZH8</accession>
<gene>
    <name evidence="2" type="ORF">DU000_10235</name>
</gene>
<evidence type="ECO:0000256" key="1">
    <source>
        <dbReference type="SAM" id="Phobius"/>
    </source>
</evidence>
<dbReference type="EMBL" id="QPGB01000005">
    <property type="protein sequence ID" value="RCS56720.1"/>
    <property type="molecule type" value="Genomic_DNA"/>
</dbReference>
<keyword evidence="3" id="KW-1185">Reference proteome</keyword>
<dbReference type="AlphaFoldDB" id="A0A368KZH8"/>
<organism evidence="2 3">
    <name type="scientific">Parvibium lacunae</name>
    <dbReference type="NCBI Taxonomy" id="1888893"/>
    <lineage>
        <taxon>Bacteria</taxon>
        <taxon>Pseudomonadati</taxon>
        <taxon>Pseudomonadota</taxon>
        <taxon>Betaproteobacteria</taxon>
        <taxon>Burkholderiales</taxon>
        <taxon>Alcaligenaceae</taxon>
        <taxon>Parvibium</taxon>
    </lineage>
</organism>
<dbReference type="OrthoDB" id="9971941at2"/>
<reference evidence="2 3" key="1">
    <citation type="journal article" date="2018" name="Int. J. Syst. Evol. Microbiol.">
        <title>Parvibium lacunae gen. nov., sp. nov., a new member of the family Alcaligenaceae isolated from a freshwater pond.</title>
        <authorList>
            <person name="Chen W.M."/>
            <person name="Xie P.B."/>
            <person name="Hsu M.Y."/>
            <person name="Sheu S.Y."/>
        </authorList>
    </citation>
    <scope>NUCLEOTIDE SEQUENCE [LARGE SCALE GENOMIC DNA]</scope>
    <source>
        <strain evidence="2 3">KMB9</strain>
    </source>
</reference>
<dbReference type="RefSeq" id="WP_114403323.1">
    <property type="nucleotide sequence ID" value="NZ_QPGB01000005.1"/>
</dbReference>
<protein>
    <submittedName>
        <fullName evidence="2">Uncharacterized protein</fullName>
    </submittedName>
</protein>
<keyword evidence="1" id="KW-0812">Transmembrane</keyword>
<keyword evidence="1" id="KW-1133">Transmembrane helix</keyword>
<evidence type="ECO:0000313" key="2">
    <source>
        <dbReference type="EMBL" id="RCS56720.1"/>
    </source>
</evidence>
<proteinExistence type="predicted"/>
<comment type="caution">
    <text evidence="2">The sequence shown here is derived from an EMBL/GenBank/DDBJ whole genome shotgun (WGS) entry which is preliminary data.</text>
</comment>
<evidence type="ECO:0000313" key="3">
    <source>
        <dbReference type="Proteomes" id="UP000252357"/>
    </source>
</evidence>
<dbReference type="Proteomes" id="UP000252357">
    <property type="component" value="Unassembled WGS sequence"/>
</dbReference>
<sequence length="205" mass="22837">MAGLLVLSVIVGYFFLGKWLVGRAKSWPIKLLVLVGLILFPTADEIYYRIKLKRFCENEAGFKVYSTASKLAGLLNDEVVYPDYLKLVNVNFVESRNISANKITRLSRTEKGAIESTTVPTISAKYQLSTKKIDTGKFLEYEVFISDRTTKIKLSSLKNLNYYGGWFTFNVLGSIGGSGPTLQGSCGYSETGIDSYKLINSTFTK</sequence>
<name>A0A368KZH8_9BURK</name>
<feature type="transmembrane region" description="Helical" evidence="1">
    <location>
        <begin position="27"/>
        <end position="48"/>
    </location>
</feature>